<dbReference type="EMBL" id="OMOI01000001">
    <property type="protein sequence ID" value="SPF75977.1"/>
    <property type="molecule type" value="Genomic_DNA"/>
</dbReference>
<name>A0A2R8AJC7_9RHOB</name>
<dbReference type="Pfam" id="PF13801">
    <property type="entry name" value="Metal_resist"/>
    <property type="match status" value="1"/>
</dbReference>
<gene>
    <name evidence="2" type="ORF">ALP8811_00972</name>
</gene>
<evidence type="ECO:0000256" key="1">
    <source>
        <dbReference type="SAM" id="Phobius"/>
    </source>
</evidence>
<dbReference type="Proteomes" id="UP000244911">
    <property type="component" value="Unassembled WGS sequence"/>
</dbReference>
<evidence type="ECO:0000313" key="2">
    <source>
        <dbReference type="EMBL" id="SPF75977.1"/>
    </source>
</evidence>
<keyword evidence="1" id="KW-1133">Transmembrane helix</keyword>
<keyword evidence="3" id="KW-1185">Reference proteome</keyword>
<protein>
    <recommendedName>
        <fullName evidence="4">Periplasmic heavy metal sensor</fullName>
    </recommendedName>
</protein>
<accession>A0A2R8AJC7</accession>
<keyword evidence="1" id="KW-0472">Membrane</keyword>
<dbReference type="RefSeq" id="WP_108856027.1">
    <property type="nucleotide sequence ID" value="NZ_OMOI01000001.1"/>
</dbReference>
<dbReference type="OrthoDB" id="7876971at2"/>
<reference evidence="2 3" key="1">
    <citation type="submission" date="2018-03" db="EMBL/GenBank/DDBJ databases">
        <authorList>
            <person name="Keele B.F."/>
        </authorList>
    </citation>
    <scope>NUCLEOTIDE SEQUENCE [LARGE SCALE GENOMIC DNA]</scope>
    <source>
        <strain evidence="2 3">CECT 8811</strain>
    </source>
</reference>
<feature type="transmembrane region" description="Helical" evidence="1">
    <location>
        <begin position="20"/>
        <end position="41"/>
    </location>
</feature>
<dbReference type="AlphaFoldDB" id="A0A2R8AJC7"/>
<organism evidence="2 3">
    <name type="scientific">Aliiroseovarius pelagivivens</name>
    <dbReference type="NCBI Taxonomy" id="1639690"/>
    <lineage>
        <taxon>Bacteria</taxon>
        <taxon>Pseudomonadati</taxon>
        <taxon>Pseudomonadota</taxon>
        <taxon>Alphaproteobacteria</taxon>
        <taxon>Rhodobacterales</taxon>
        <taxon>Paracoccaceae</taxon>
        <taxon>Aliiroseovarius</taxon>
    </lineage>
</organism>
<evidence type="ECO:0000313" key="3">
    <source>
        <dbReference type="Proteomes" id="UP000244911"/>
    </source>
</evidence>
<dbReference type="InterPro" id="IPR025961">
    <property type="entry name" value="Metal_resist"/>
</dbReference>
<sequence length="174" mass="19871">MSDQTPQTPTSEPRQPRRWMRFVLVASLTLNLLVLGLIVGAKVSGHRGDDFDHRGPERGSIRDLGFGPIAKALDHKDRRQIGRDFKRESGSFKDNRAVLERDFEALLQILRNDSFDATAFEATMLQQAERLRTRGETLRRLLVERIGAMSVEDRKEFADRLESAVDRGRPAKDR</sequence>
<evidence type="ECO:0008006" key="4">
    <source>
        <dbReference type="Google" id="ProtNLM"/>
    </source>
</evidence>
<proteinExistence type="predicted"/>
<keyword evidence="1" id="KW-0812">Transmembrane</keyword>